<dbReference type="Proteomes" id="UP000077202">
    <property type="component" value="Unassembled WGS sequence"/>
</dbReference>
<evidence type="ECO:0000256" key="5">
    <source>
        <dbReference type="ARBA" id="ARBA00023316"/>
    </source>
</evidence>
<dbReference type="InterPro" id="IPR004938">
    <property type="entry name" value="XG_FTase"/>
</dbReference>
<feature type="region of interest" description="Disordered" evidence="7">
    <location>
        <begin position="1"/>
        <end position="30"/>
    </location>
</feature>
<dbReference type="EC" id="2.4.1.-" evidence="6"/>
<keyword evidence="2 6" id="KW-0328">Glycosyltransferase</keyword>
<dbReference type="EMBL" id="LVLJ01002256">
    <property type="protein sequence ID" value="OAE26090.1"/>
    <property type="molecule type" value="Genomic_DNA"/>
</dbReference>
<evidence type="ECO:0000256" key="1">
    <source>
        <dbReference type="ARBA" id="ARBA00010481"/>
    </source>
</evidence>
<dbReference type="PANTHER" id="PTHR31889">
    <property type="entry name" value="FUCOSYLTRANSFERASE 2-RELATED"/>
    <property type="match status" value="1"/>
</dbReference>
<sequence length="600" mass="67261">MELPRSRRSAHSPLGRKSDSAHTHTPVADEKGSRLPVLLSSVLLLALGGTLLYTTSFSLNCGDQLEQSLSPSFESDSSAPTIRKVLDGGVLPTSHVLDELKLSDADNTLGGLLADLSEFDSNSCASRAQHLQRKTKFKPSQELVQRLRRYEAQHRKCASRAKDFGQPKSGSRVHDSEAPEEECRYVVWIAYSGLGNRLMTLVSAFLYALLTNRILLVDRSSDMSKLFCEPIPRTSWLVPSEITVEFVQGLNESSPQRFRHGSSTAGDNSSTAEFSYVHLTHTSDSGDEMFFCDSGQQQLDTKPWLFIKSNSYTVPGLFFITQFRADLSVLFPDKEAVFHLLGRYLFHPSDAVWGWITRFHKSYLAHHDQQVGIQIRTFDDSPLPYFLEQIQECVEQHELLPKVVKNVDSIRRSEELQLQNLQASEKDITVLVTSLHPYYYENLRDVYLSGPTEGGESVSVHQPSHEGWQKTNTFGHDLKAWADIYLLSLSDVLLTSGWSTFGYSAQALAGVSPWILPRSTDGQVPNPVCVKARSMEPCFHRPPLLKCKIPEGANPATILPYVQPCEDVKWGIKLITTPPTQRFFQVDDRHGLHASVRVTI</sequence>
<protein>
    <recommendedName>
        <fullName evidence="6">Fucosyltransferase</fullName>
        <ecNumber evidence="6">2.4.1.-</ecNumber>
    </recommendedName>
</protein>
<keyword evidence="6" id="KW-0333">Golgi apparatus</keyword>
<keyword evidence="3 6" id="KW-0808">Transferase</keyword>
<organism evidence="8 9">
    <name type="scientific">Marchantia polymorpha subsp. ruderalis</name>
    <dbReference type="NCBI Taxonomy" id="1480154"/>
    <lineage>
        <taxon>Eukaryota</taxon>
        <taxon>Viridiplantae</taxon>
        <taxon>Streptophyta</taxon>
        <taxon>Embryophyta</taxon>
        <taxon>Marchantiophyta</taxon>
        <taxon>Marchantiopsida</taxon>
        <taxon>Marchantiidae</taxon>
        <taxon>Marchantiales</taxon>
        <taxon>Marchantiaceae</taxon>
        <taxon>Marchantia</taxon>
    </lineage>
</organism>
<dbReference type="GO" id="GO:0042546">
    <property type="term" value="P:cell wall biogenesis"/>
    <property type="evidence" value="ECO:0007669"/>
    <property type="project" value="InterPro"/>
</dbReference>
<reference evidence="8" key="1">
    <citation type="submission" date="2016-03" db="EMBL/GenBank/DDBJ databases">
        <title>Mechanisms controlling the formation of the plant cell surface in tip-growing cells are functionally conserved among land plants.</title>
        <authorList>
            <person name="Honkanen S."/>
            <person name="Jones V.A."/>
            <person name="Morieri G."/>
            <person name="Champion C."/>
            <person name="Hetherington A.J."/>
            <person name="Kelly S."/>
            <person name="Saint-Marcoux D."/>
            <person name="Proust H."/>
            <person name="Prescott H."/>
            <person name="Dolan L."/>
        </authorList>
    </citation>
    <scope>NUCLEOTIDE SEQUENCE [LARGE SCALE GENOMIC DNA]</scope>
    <source>
        <tissue evidence="8">Whole gametophyte</tissue>
    </source>
</reference>
<evidence type="ECO:0000256" key="7">
    <source>
        <dbReference type="SAM" id="MobiDB-lite"/>
    </source>
</evidence>
<dbReference type="GO" id="GO:0032580">
    <property type="term" value="C:Golgi cisterna membrane"/>
    <property type="evidence" value="ECO:0007669"/>
    <property type="project" value="UniProtKB-SubCell"/>
</dbReference>
<accession>A0A176VZ82</accession>
<feature type="compositionally biased region" description="Basic residues" evidence="7">
    <location>
        <begin position="1"/>
        <end position="10"/>
    </location>
</feature>
<dbReference type="FunFam" id="3.40.50.11340:FF:000005">
    <property type="entry name" value="Galactoside 2-alpha-L-fucosyltransferase"/>
    <property type="match status" value="1"/>
</dbReference>
<keyword evidence="4" id="KW-0325">Glycoprotein</keyword>
<keyword evidence="9" id="KW-1185">Reference proteome</keyword>
<dbReference type="GO" id="GO:0008107">
    <property type="term" value="F:galactoside 2-alpha-L-fucosyltransferase activity"/>
    <property type="evidence" value="ECO:0007669"/>
    <property type="project" value="InterPro"/>
</dbReference>
<dbReference type="AlphaFoldDB" id="A0A176VZ82"/>
<comment type="function">
    <text evidence="6">May be involved in cell wall biosynthesis.</text>
</comment>
<dbReference type="Gene3D" id="3.40.50.11340">
    <property type="match status" value="1"/>
</dbReference>
<evidence type="ECO:0000256" key="4">
    <source>
        <dbReference type="ARBA" id="ARBA00023180"/>
    </source>
</evidence>
<dbReference type="Pfam" id="PF03254">
    <property type="entry name" value="XG_FTase"/>
    <property type="match status" value="1"/>
</dbReference>
<feature type="compositionally biased region" description="Basic and acidic residues" evidence="7">
    <location>
        <begin position="16"/>
        <end position="30"/>
    </location>
</feature>
<keyword evidence="5 6" id="KW-0961">Cell wall biogenesis/degradation</keyword>
<comment type="caution">
    <text evidence="8">The sequence shown here is derived from an EMBL/GenBank/DDBJ whole genome shotgun (WGS) entry which is preliminary data.</text>
</comment>
<proteinExistence type="inferred from homology"/>
<comment type="subcellular location">
    <subcellularLocation>
        <location evidence="6">Golgi apparatus</location>
        <location evidence="6">Golgi stack membrane</location>
        <topology evidence="6">Single-pass type II membrane protein</topology>
    </subcellularLocation>
</comment>
<comment type="similarity">
    <text evidence="1 6">Belongs to the glycosyltransferase 37 family.</text>
</comment>
<dbReference type="GO" id="GO:0071555">
    <property type="term" value="P:cell wall organization"/>
    <property type="evidence" value="ECO:0007669"/>
    <property type="project" value="UniProtKB-UniRule"/>
</dbReference>
<evidence type="ECO:0000256" key="2">
    <source>
        <dbReference type="ARBA" id="ARBA00022676"/>
    </source>
</evidence>
<evidence type="ECO:0000313" key="9">
    <source>
        <dbReference type="Proteomes" id="UP000077202"/>
    </source>
</evidence>
<gene>
    <name evidence="8" type="ORF">AXG93_4022s1020</name>
</gene>
<evidence type="ECO:0000256" key="6">
    <source>
        <dbReference type="RuleBase" id="RU367004"/>
    </source>
</evidence>
<dbReference type="GO" id="GO:0009969">
    <property type="term" value="P:xyloglucan biosynthetic process"/>
    <property type="evidence" value="ECO:0007669"/>
    <property type="project" value="TreeGrafter"/>
</dbReference>
<evidence type="ECO:0000256" key="3">
    <source>
        <dbReference type="ARBA" id="ARBA00022679"/>
    </source>
</evidence>
<dbReference type="PANTHER" id="PTHR31889:SF2">
    <property type="entry name" value="FUCOSYLTRANSFERASE 3"/>
    <property type="match status" value="1"/>
</dbReference>
<evidence type="ECO:0000313" key="8">
    <source>
        <dbReference type="EMBL" id="OAE26090.1"/>
    </source>
</evidence>
<name>A0A176VZ82_MARPO</name>